<evidence type="ECO:0000313" key="3">
    <source>
        <dbReference type="Proteomes" id="UP000294963"/>
    </source>
</evidence>
<keyword evidence="1" id="KW-0732">Signal</keyword>
<evidence type="ECO:0000313" key="2">
    <source>
        <dbReference type="EMBL" id="TCM71052.1"/>
    </source>
</evidence>
<accession>A0A4R1Y5Q1</accession>
<dbReference type="EMBL" id="SLVJ01000001">
    <property type="protein sequence ID" value="TCM71052.1"/>
    <property type="molecule type" value="Genomic_DNA"/>
</dbReference>
<reference evidence="2 3" key="1">
    <citation type="submission" date="2019-03" db="EMBL/GenBank/DDBJ databases">
        <title>Genomic analyses of the natural microbiome of Caenorhabditis elegans.</title>
        <authorList>
            <person name="Samuel B."/>
        </authorList>
    </citation>
    <scope>NUCLEOTIDE SEQUENCE [LARGE SCALE GENOMIC DNA]</scope>
    <source>
        <strain evidence="2 3">JUb89</strain>
    </source>
</reference>
<organism evidence="2 3">
    <name type="scientific">Acinetobacter calcoaceticus</name>
    <dbReference type="NCBI Taxonomy" id="471"/>
    <lineage>
        <taxon>Bacteria</taxon>
        <taxon>Pseudomonadati</taxon>
        <taxon>Pseudomonadota</taxon>
        <taxon>Gammaproteobacteria</taxon>
        <taxon>Moraxellales</taxon>
        <taxon>Moraxellaceae</taxon>
        <taxon>Acinetobacter</taxon>
        <taxon>Acinetobacter calcoaceticus/baumannii complex</taxon>
    </lineage>
</organism>
<keyword evidence="3" id="KW-1185">Reference proteome</keyword>
<dbReference type="OrthoDB" id="6692749at2"/>
<comment type="caution">
    <text evidence="2">The sequence shown here is derived from an EMBL/GenBank/DDBJ whole genome shotgun (WGS) entry which is preliminary data.</text>
</comment>
<gene>
    <name evidence="2" type="ORF">EC844_101333</name>
</gene>
<dbReference type="Proteomes" id="UP000294963">
    <property type="component" value="Unassembled WGS sequence"/>
</dbReference>
<feature type="chain" id="PRO_5020780493" evidence="1">
    <location>
        <begin position="22"/>
        <end position="149"/>
    </location>
</feature>
<protein>
    <submittedName>
        <fullName evidence="2">Uncharacterized protein</fullName>
    </submittedName>
</protein>
<sequence>MKNKLLLSAFISLSVMQSAWSALPETHQIDPSVKAKLSDKILTDAEIMQGADQTQTLYQYCIQETVSKLKTMYPDIDAKTVTDTVNDACVYSEDRFNVYSILLGASNMKKPMSEKQAAVFIEKTYAKEGRDQSNAAQRADIYKNLGLLK</sequence>
<dbReference type="AlphaFoldDB" id="A0A4R1Y5Q1"/>
<name>A0A4R1Y5Q1_ACICA</name>
<evidence type="ECO:0000256" key="1">
    <source>
        <dbReference type="SAM" id="SignalP"/>
    </source>
</evidence>
<feature type="signal peptide" evidence="1">
    <location>
        <begin position="1"/>
        <end position="21"/>
    </location>
</feature>
<proteinExistence type="predicted"/>